<feature type="compositionally biased region" description="Polar residues" evidence="4">
    <location>
        <begin position="281"/>
        <end position="296"/>
    </location>
</feature>
<feature type="region of interest" description="Disordered" evidence="4">
    <location>
        <begin position="599"/>
        <end position="664"/>
    </location>
</feature>
<name>A0A6P6UQ29_COFAR</name>
<dbReference type="PANTHER" id="PTHR31580">
    <property type="entry name" value="FILAMENT-LIKE PLANT PROTEIN 4"/>
    <property type="match status" value="1"/>
</dbReference>
<evidence type="ECO:0000313" key="5">
    <source>
        <dbReference type="Proteomes" id="UP001652660"/>
    </source>
</evidence>
<accession>A0A6P6UQ29</accession>
<dbReference type="PANTHER" id="PTHR31580:SF5">
    <property type="entry name" value="FILAMENT-LIKE PLANT PROTEIN 1-RELATED"/>
    <property type="match status" value="1"/>
</dbReference>
<evidence type="ECO:0000313" key="6">
    <source>
        <dbReference type="RefSeq" id="XP_027092930.2"/>
    </source>
</evidence>
<dbReference type="OrthoDB" id="128924at2759"/>
<protein>
    <submittedName>
        <fullName evidence="6">Filament-like plant protein</fullName>
    </submittedName>
</protein>
<evidence type="ECO:0000256" key="1">
    <source>
        <dbReference type="ARBA" id="ARBA00005921"/>
    </source>
</evidence>
<organism evidence="5 6">
    <name type="scientific">Coffea arabica</name>
    <name type="common">Arabian coffee</name>
    <dbReference type="NCBI Taxonomy" id="13443"/>
    <lineage>
        <taxon>Eukaryota</taxon>
        <taxon>Viridiplantae</taxon>
        <taxon>Streptophyta</taxon>
        <taxon>Embryophyta</taxon>
        <taxon>Tracheophyta</taxon>
        <taxon>Spermatophyta</taxon>
        <taxon>Magnoliopsida</taxon>
        <taxon>eudicotyledons</taxon>
        <taxon>Gunneridae</taxon>
        <taxon>Pentapetalae</taxon>
        <taxon>asterids</taxon>
        <taxon>lamiids</taxon>
        <taxon>Gentianales</taxon>
        <taxon>Rubiaceae</taxon>
        <taxon>Ixoroideae</taxon>
        <taxon>Gardenieae complex</taxon>
        <taxon>Bertiereae - Coffeeae clade</taxon>
        <taxon>Coffeeae</taxon>
        <taxon>Coffea</taxon>
    </lineage>
</organism>
<reference evidence="6" key="2">
    <citation type="submission" date="2025-08" db="UniProtKB">
        <authorList>
            <consortium name="RefSeq"/>
        </authorList>
    </citation>
    <scope>IDENTIFICATION</scope>
    <source>
        <tissue evidence="6">Leaves</tissue>
    </source>
</reference>
<feature type="region of interest" description="Disordered" evidence="4">
    <location>
        <begin position="281"/>
        <end position="317"/>
    </location>
</feature>
<dbReference type="Pfam" id="PF05911">
    <property type="entry name" value="FPP"/>
    <property type="match status" value="4"/>
</dbReference>
<reference evidence="5" key="1">
    <citation type="journal article" date="2025" name="Foods">
        <title>Unveiling the Microbial Signatures of Arabica Coffee Cherries: Insights into Ripeness Specific Diversity, Functional Traits, and Implications for Quality and Safety.</title>
        <authorList>
            <consortium name="RefSeq"/>
            <person name="Tenea G.N."/>
            <person name="Cifuentes V."/>
            <person name="Reyes P."/>
            <person name="Cevallos-Vallejos M."/>
        </authorList>
    </citation>
    <scope>NUCLEOTIDE SEQUENCE [LARGE SCALE GENOMIC DNA]</scope>
</reference>
<proteinExistence type="inferred from homology"/>
<sequence length="664" mass="73751">MEKRKWLWKKKPSERSPGETDSSGSSLSERYSDEQQIEPEEVKDSPNDRTQSPEVTSKVVLADEEVTDTVKNLTAKLSSALVNVSVKEDLVKQHAKVAEEAVAGWEKAENEVTVLKQQLEAAVQQNLALEVRASHLDSALKECVRELRQARDEQEARINDAVAQKTSELESVKIELENQLHQLKTNVESTLTRYPASADPNIQLKLESLEKENSILKFELLSRSEELEIRTIERDLSTQAAETASKQQLEGIKKVVKLEAECRRLQTVARKSSSSYDHRSTASSICAESVTDSQPDSGDRVNSIDNTHKKLEPNEWERNHSDSWASALIAELDQFKNEKGLAKDSLASSVEIDMMDDFLEMERLVALPDAQSKFPSLESEPMACKSSAIENSVKPELETMVNRVAELEERLKKIEEEKTELQHALTESEDSLMASRAELHETESRLEDLQKELCVVNEAKELLEFQLIGMEVEARTLSANVDSLKAEVQKERSSSAKMAMEYQELENELIKKSQEIELQQAANSNSELKIKQEDLAVAADKLAECQQTIASLGKQLQSLATLEDFLTDTSNLPGFSGNKAMVPASAAEWKARANDAFVPKYESDPSGTPAYTSSLSTNGIEGESPASSSSSTSSANSTSARNRNGFVRLFSRSKSGIQLENHQG</sequence>
<gene>
    <name evidence="6" type="primary">LOC113713406</name>
</gene>
<feature type="region of interest" description="Disordered" evidence="4">
    <location>
        <begin position="1"/>
        <end position="56"/>
    </location>
</feature>
<feature type="coiled-coil region" evidence="3">
    <location>
        <begin position="105"/>
        <end position="193"/>
    </location>
</feature>
<dbReference type="GeneID" id="113713406"/>
<evidence type="ECO:0000256" key="3">
    <source>
        <dbReference type="SAM" id="Coils"/>
    </source>
</evidence>
<evidence type="ECO:0000256" key="2">
    <source>
        <dbReference type="ARBA" id="ARBA00023054"/>
    </source>
</evidence>
<dbReference type="RefSeq" id="XP_027092930.2">
    <property type="nucleotide sequence ID" value="XM_027237129.2"/>
</dbReference>
<dbReference type="Proteomes" id="UP001652660">
    <property type="component" value="Chromosome 10c"/>
</dbReference>
<feature type="compositionally biased region" description="Basic and acidic residues" evidence="4">
    <location>
        <begin position="1"/>
        <end position="18"/>
    </location>
</feature>
<comment type="similarity">
    <text evidence="1">Belongs to the FPP family.</text>
</comment>
<feature type="compositionally biased region" description="Low complexity" evidence="4">
    <location>
        <begin position="626"/>
        <end position="644"/>
    </location>
</feature>
<feature type="coiled-coil region" evidence="3">
    <location>
        <begin position="397"/>
        <end position="531"/>
    </location>
</feature>
<feature type="compositionally biased region" description="Polar residues" evidence="4">
    <location>
        <begin position="19"/>
        <end position="29"/>
    </location>
</feature>
<evidence type="ECO:0000256" key="4">
    <source>
        <dbReference type="SAM" id="MobiDB-lite"/>
    </source>
</evidence>
<keyword evidence="5" id="KW-1185">Reference proteome</keyword>
<feature type="compositionally biased region" description="Basic and acidic residues" evidence="4">
    <location>
        <begin position="306"/>
        <end position="317"/>
    </location>
</feature>
<keyword evidence="2 3" id="KW-0175">Coiled coil</keyword>
<feature type="compositionally biased region" description="Polar residues" evidence="4">
    <location>
        <begin position="605"/>
        <end position="619"/>
    </location>
</feature>
<feature type="compositionally biased region" description="Polar residues" evidence="4">
    <location>
        <begin position="652"/>
        <end position="664"/>
    </location>
</feature>
<dbReference type="InterPro" id="IPR008587">
    <property type="entry name" value="FPP_plant"/>
</dbReference>